<proteinExistence type="predicted"/>
<organism evidence="3">
    <name type="scientific">Pseudictyota dubia</name>
    <dbReference type="NCBI Taxonomy" id="2749911"/>
    <lineage>
        <taxon>Eukaryota</taxon>
        <taxon>Sar</taxon>
        <taxon>Stramenopiles</taxon>
        <taxon>Ochrophyta</taxon>
        <taxon>Bacillariophyta</taxon>
        <taxon>Mediophyceae</taxon>
        <taxon>Biddulphiophycidae</taxon>
        <taxon>Eupodiscales</taxon>
        <taxon>Odontellaceae</taxon>
        <taxon>Pseudictyota</taxon>
    </lineage>
</organism>
<keyword evidence="2" id="KW-1133">Transmembrane helix</keyword>
<evidence type="ECO:0000256" key="1">
    <source>
        <dbReference type="SAM" id="MobiDB-lite"/>
    </source>
</evidence>
<feature type="compositionally biased region" description="Low complexity" evidence="1">
    <location>
        <begin position="97"/>
        <end position="111"/>
    </location>
</feature>
<dbReference type="AlphaFoldDB" id="A0A6U2CFG3"/>
<evidence type="ECO:0000313" key="3">
    <source>
        <dbReference type="EMBL" id="CAD8306472.1"/>
    </source>
</evidence>
<feature type="transmembrane region" description="Helical" evidence="2">
    <location>
        <begin position="7"/>
        <end position="26"/>
    </location>
</feature>
<evidence type="ECO:0000256" key="2">
    <source>
        <dbReference type="SAM" id="Phobius"/>
    </source>
</evidence>
<keyword evidence="2" id="KW-0472">Membrane</keyword>
<dbReference type="EMBL" id="HBED01015916">
    <property type="protein sequence ID" value="CAD8306472.1"/>
    <property type="molecule type" value="Transcribed_RNA"/>
</dbReference>
<keyword evidence="2" id="KW-0812">Transmembrane</keyword>
<sequence length="111" mass="11442">MIIDTKTVVITLVIVAIALYAGLQVVRRFALTIAQENLDANMAIDAADEAKRQKRERDADAAAASAFAKVEPLLPATSVAAPPSSGNKAELQPAPSPTSGSAPATTTINTV</sequence>
<name>A0A6U2CFG3_9STRA</name>
<gene>
    <name evidence="3" type="ORF">TDUB1175_LOCUS7914</name>
    <name evidence="4" type="ORF">TDUB1175_LOCUS7915</name>
</gene>
<dbReference type="EMBL" id="HBED01015917">
    <property type="protein sequence ID" value="CAD8306474.1"/>
    <property type="molecule type" value="Transcribed_RNA"/>
</dbReference>
<accession>A0A6U2CFG3</accession>
<protein>
    <submittedName>
        <fullName evidence="3">Uncharacterized protein</fullName>
    </submittedName>
</protein>
<evidence type="ECO:0000313" key="4">
    <source>
        <dbReference type="EMBL" id="CAD8306474.1"/>
    </source>
</evidence>
<feature type="region of interest" description="Disordered" evidence="1">
    <location>
        <begin position="78"/>
        <end position="111"/>
    </location>
</feature>
<reference evidence="3" key="1">
    <citation type="submission" date="2021-01" db="EMBL/GenBank/DDBJ databases">
        <authorList>
            <person name="Corre E."/>
            <person name="Pelletier E."/>
            <person name="Niang G."/>
            <person name="Scheremetjew M."/>
            <person name="Finn R."/>
            <person name="Kale V."/>
            <person name="Holt S."/>
            <person name="Cochrane G."/>
            <person name="Meng A."/>
            <person name="Brown T."/>
            <person name="Cohen L."/>
        </authorList>
    </citation>
    <scope>NUCLEOTIDE SEQUENCE</scope>
    <source>
        <strain evidence="3">CCMP147</strain>
    </source>
</reference>